<gene>
    <name evidence="1" type="ORF">HF875_14915</name>
</gene>
<dbReference type="EMBL" id="JABAFD010000011">
    <property type="protein sequence ID" value="NME10819.1"/>
    <property type="molecule type" value="Genomic_DNA"/>
</dbReference>
<dbReference type="RefSeq" id="WP_021431473.1">
    <property type="nucleotide sequence ID" value="NZ_JABAFD010000011.1"/>
</dbReference>
<accession>A0AA44DN70</accession>
<organism evidence="1 2">
    <name type="scientific">Paraclostridium bifermentans</name>
    <name type="common">Clostridium bifermentans</name>
    <dbReference type="NCBI Taxonomy" id="1490"/>
    <lineage>
        <taxon>Bacteria</taxon>
        <taxon>Bacillati</taxon>
        <taxon>Bacillota</taxon>
        <taxon>Clostridia</taxon>
        <taxon>Peptostreptococcales</taxon>
        <taxon>Peptostreptococcaceae</taxon>
        <taxon>Paraclostridium</taxon>
    </lineage>
</organism>
<evidence type="ECO:0000313" key="2">
    <source>
        <dbReference type="Proteomes" id="UP000573963"/>
    </source>
</evidence>
<protein>
    <submittedName>
        <fullName evidence="1">Uncharacterized protein</fullName>
    </submittedName>
</protein>
<dbReference type="AlphaFoldDB" id="A0AA44DN70"/>
<comment type="caution">
    <text evidence="1">The sequence shown here is derived from an EMBL/GenBank/DDBJ whole genome shotgun (WGS) entry which is preliminary data.</text>
</comment>
<evidence type="ECO:0000313" key="1">
    <source>
        <dbReference type="EMBL" id="NME10819.1"/>
    </source>
</evidence>
<dbReference type="Proteomes" id="UP000573963">
    <property type="component" value="Unassembled WGS sequence"/>
</dbReference>
<name>A0AA44DN70_PARBF</name>
<reference evidence="1 2" key="1">
    <citation type="submission" date="2020-04" db="EMBL/GenBank/DDBJ databases">
        <authorList>
            <person name="Hitch T.C.A."/>
            <person name="Wylensek D."/>
            <person name="Clavel T."/>
        </authorList>
    </citation>
    <scope>NUCLEOTIDE SEQUENCE [LARGE SCALE GENOMIC DNA]</scope>
    <source>
        <strain evidence="1 2">Med78_4-601-WT-2</strain>
    </source>
</reference>
<sequence>MSQGVKVKKLEALCQFSISKEFNRIFKMNNALSSKKELNKEKCSFCGSDKKVNKLKSMLICTDCIKEVKQVKKFMSTSGA</sequence>
<proteinExistence type="predicted"/>